<dbReference type="EMBL" id="VSSQ01009551">
    <property type="protein sequence ID" value="MPM41956.1"/>
    <property type="molecule type" value="Genomic_DNA"/>
</dbReference>
<organism evidence="1">
    <name type="scientific">bioreactor metagenome</name>
    <dbReference type="NCBI Taxonomy" id="1076179"/>
    <lineage>
        <taxon>unclassified sequences</taxon>
        <taxon>metagenomes</taxon>
        <taxon>ecological metagenomes</taxon>
    </lineage>
</organism>
<comment type="caution">
    <text evidence="1">The sequence shown here is derived from an EMBL/GenBank/DDBJ whole genome shotgun (WGS) entry which is preliminary data.</text>
</comment>
<name>A0A644ZMF0_9ZZZZ</name>
<reference evidence="1" key="1">
    <citation type="submission" date="2019-08" db="EMBL/GenBank/DDBJ databases">
        <authorList>
            <person name="Kucharzyk K."/>
            <person name="Murdoch R.W."/>
            <person name="Higgins S."/>
            <person name="Loffler F."/>
        </authorList>
    </citation>
    <scope>NUCLEOTIDE SEQUENCE</scope>
</reference>
<sequence>METAAYGVRAETPAFGRRFRAEHSSLKNSGIKIVRHFYFTLSRFTVSSSGVTRTVSQVV</sequence>
<dbReference type="AlphaFoldDB" id="A0A644ZMF0"/>
<evidence type="ECO:0000313" key="1">
    <source>
        <dbReference type="EMBL" id="MPM41956.1"/>
    </source>
</evidence>
<gene>
    <name evidence="1" type="ORF">SDC9_88618</name>
</gene>
<protein>
    <submittedName>
        <fullName evidence="1">Uncharacterized protein</fullName>
    </submittedName>
</protein>
<accession>A0A644ZMF0</accession>
<proteinExistence type="predicted"/>